<evidence type="ECO:0000313" key="2">
    <source>
        <dbReference type="EMBL" id="KRV50855.1"/>
    </source>
</evidence>
<feature type="region of interest" description="Disordered" evidence="1">
    <location>
        <begin position="14"/>
        <end position="35"/>
    </location>
</feature>
<evidence type="ECO:0000256" key="1">
    <source>
        <dbReference type="SAM" id="MobiDB-lite"/>
    </source>
</evidence>
<name>A0A0T6LXG3_WENVI</name>
<dbReference type="Proteomes" id="UP000050867">
    <property type="component" value="Unassembled WGS sequence"/>
</dbReference>
<comment type="caution">
    <text evidence="2">The sequence shown here is derived from an EMBL/GenBank/DDBJ whole genome shotgun (WGS) entry which is preliminary data.</text>
</comment>
<dbReference type="STRING" id="76728.AQ490_12925"/>
<reference evidence="2 3" key="1">
    <citation type="submission" date="2015-10" db="EMBL/GenBank/DDBJ databases">
        <title>Draft genome sequence of pyrrolomycin-producing Streptomyces vitaminophilus.</title>
        <authorList>
            <person name="Graham D.E."/>
            <person name="Mahan K.M."/>
            <person name="Klingeman D.M."/>
            <person name="Hettich R.L."/>
            <person name="Parry R.J."/>
        </authorList>
    </citation>
    <scope>NUCLEOTIDE SEQUENCE [LARGE SCALE GENOMIC DNA]</scope>
    <source>
        <strain evidence="2 3">ATCC 31673</strain>
    </source>
</reference>
<protein>
    <submittedName>
        <fullName evidence="2">Uncharacterized protein</fullName>
    </submittedName>
</protein>
<dbReference type="RefSeq" id="WP_018384462.1">
    <property type="nucleotide sequence ID" value="NZ_LLZU01000003.1"/>
</dbReference>
<keyword evidence="3" id="KW-1185">Reference proteome</keyword>
<evidence type="ECO:0000313" key="3">
    <source>
        <dbReference type="Proteomes" id="UP000050867"/>
    </source>
</evidence>
<dbReference type="OrthoDB" id="4204653at2"/>
<gene>
    <name evidence="2" type="ORF">AQ490_12925</name>
</gene>
<dbReference type="EMBL" id="LLZU01000003">
    <property type="protein sequence ID" value="KRV50855.1"/>
    <property type="molecule type" value="Genomic_DNA"/>
</dbReference>
<sequence>MSFEDEWAQIRAEAARERGAETRLNQASGAKGGKKLQVTASVLESRAKHADAVRGNFTKADDAATKETAQIKSGLKGFSSASGLDAFQERWRNQVSYLESLLEHGVAGALRSAARQFEAEDRAQSNNTRI</sequence>
<dbReference type="eggNOG" id="ENOG5031SPY">
    <property type="taxonomic scope" value="Bacteria"/>
</dbReference>
<organism evidence="2 3">
    <name type="scientific">Wenjunlia vitaminophila</name>
    <name type="common">Streptomyces vitaminophilus</name>
    <dbReference type="NCBI Taxonomy" id="76728"/>
    <lineage>
        <taxon>Bacteria</taxon>
        <taxon>Bacillati</taxon>
        <taxon>Actinomycetota</taxon>
        <taxon>Actinomycetes</taxon>
        <taxon>Kitasatosporales</taxon>
        <taxon>Streptomycetaceae</taxon>
        <taxon>Wenjunlia</taxon>
    </lineage>
</organism>
<dbReference type="AlphaFoldDB" id="A0A0T6LXG3"/>
<proteinExistence type="predicted"/>
<accession>A0A0T6LXG3</accession>